<dbReference type="AlphaFoldDB" id="T1K9V1"/>
<dbReference type="InterPro" id="IPR038765">
    <property type="entry name" value="Papain-like_cys_pep_sf"/>
</dbReference>
<dbReference type="SUPFAM" id="SSF54001">
    <property type="entry name" value="Cysteine proteinases"/>
    <property type="match status" value="1"/>
</dbReference>
<name>T1K9V1_TETUR</name>
<evidence type="ECO:0000313" key="1">
    <source>
        <dbReference type="EnsemblMetazoa" id="tetur07g06270.1"/>
    </source>
</evidence>
<accession>T1K9V1</accession>
<evidence type="ECO:0000313" key="2">
    <source>
        <dbReference type="Proteomes" id="UP000015104"/>
    </source>
</evidence>
<dbReference type="EnsemblMetazoa" id="tetur07g06270.1">
    <property type="protein sequence ID" value="tetur07g06270.1"/>
    <property type="gene ID" value="tetur07g06270"/>
</dbReference>
<dbReference type="HOGENOM" id="CLU_2515555_0_0_1"/>
<sequence length="85" mass="9705">MDPSCAIGFYCPTRQEYNELADTIGEVIVPKHTDYPMFVVSEGSASAHRYDFDCSMEQTIRVKHRYIDALGEITSEFDADEFVMI</sequence>
<keyword evidence="2" id="KW-1185">Reference proteome</keyword>
<reference evidence="2" key="1">
    <citation type="submission" date="2011-08" db="EMBL/GenBank/DDBJ databases">
        <authorList>
            <person name="Rombauts S."/>
        </authorList>
    </citation>
    <scope>NUCLEOTIDE SEQUENCE</scope>
    <source>
        <strain evidence="2">London</strain>
    </source>
</reference>
<proteinExistence type="predicted"/>
<dbReference type="Proteomes" id="UP000015104">
    <property type="component" value="Unassembled WGS sequence"/>
</dbReference>
<organism evidence="1 2">
    <name type="scientific">Tetranychus urticae</name>
    <name type="common">Two-spotted spider mite</name>
    <dbReference type="NCBI Taxonomy" id="32264"/>
    <lineage>
        <taxon>Eukaryota</taxon>
        <taxon>Metazoa</taxon>
        <taxon>Ecdysozoa</taxon>
        <taxon>Arthropoda</taxon>
        <taxon>Chelicerata</taxon>
        <taxon>Arachnida</taxon>
        <taxon>Acari</taxon>
        <taxon>Acariformes</taxon>
        <taxon>Trombidiformes</taxon>
        <taxon>Prostigmata</taxon>
        <taxon>Eleutherengona</taxon>
        <taxon>Raphignathae</taxon>
        <taxon>Tetranychoidea</taxon>
        <taxon>Tetranychidae</taxon>
        <taxon>Tetranychus</taxon>
    </lineage>
</organism>
<reference evidence="1" key="2">
    <citation type="submission" date="2015-06" db="UniProtKB">
        <authorList>
            <consortium name="EnsemblMetazoa"/>
        </authorList>
    </citation>
    <scope>IDENTIFICATION</scope>
</reference>
<protein>
    <submittedName>
        <fullName evidence="1">Uncharacterized protein</fullName>
    </submittedName>
</protein>
<dbReference type="EMBL" id="CAEY01001893">
    <property type="status" value="NOT_ANNOTATED_CDS"/>
    <property type="molecule type" value="Genomic_DNA"/>
</dbReference>